<dbReference type="Gene3D" id="1.10.1040.50">
    <property type="match status" value="1"/>
</dbReference>
<accession>A0A841M4Z4</accession>
<dbReference type="InterPro" id="IPR036291">
    <property type="entry name" value="NAD(P)-bd_dom_sf"/>
</dbReference>
<comment type="subcellular location">
    <subcellularLocation>
        <location evidence="1">Peroxisome</location>
    </subcellularLocation>
</comment>
<dbReference type="CDD" id="cd06558">
    <property type="entry name" value="crotonase-like"/>
    <property type="match status" value="1"/>
</dbReference>
<name>A0A841M4Z4_9HYPH</name>
<evidence type="ECO:0000259" key="14">
    <source>
        <dbReference type="Pfam" id="PF00725"/>
    </source>
</evidence>
<comment type="caution">
    <text evidence="16">The sequence shown here is derived from an EMBL/GenBank/DDBJ whole genome shotgun (WGS) entry which is preliminary data.</text>
</comment>
<comment type="catalytic activity">
    <reaction evidence="13">
        <text>a (3S)-3-hydroxyacyl-CoA + NAD(+) = a 3-oxoacyl-CoA + NADH + H(+)</text>
        <dbReference type="Rhea" id="RHEA:22432"/>
        <dbReference type="ChEBI" id="CHEBI:15378"/>
        <dbReference type="ChEBI" id="CHEBI:57318"/>
        <dbReference type="ChEBI" id="CHEBI:57540"/>
        <dbReference type="ChEBI" id="CHEBI:57945"/>
        <dbReference type="ChEBI" id="CHEBI:90726"/>
        <dbReference type="EC" id="1.1.1.35"/>
    </reaction>
</comment>
<evidence type="ECO:0000256" key="13">
    <source>
        <dbReference type="ARBA" id="ARBA00049556"/>
    </source>
</evidence>
<keyword evidence="10" id="KW-0413">Isomerase</keyword>
<dbReference type="InterPro" id="IPR006108">
    <property type="entry name" value="3HC_DH_C"/>
</dbReference>
<dbReference type="InterPro" id="IPR001753">
    <property type="entry name" value="Enoyl-CoA_hydra/iso"/>
</dbReference>
<keyword evidence="11" id="KW-0456">Lyase</keyword>
<evidence type="ECO:0000256" key="2">
    <source>
        <dbReference type="ARBA" id="ARBA00005005"/>
    </source>
</evidence>
<evidence type="ECO:0000313" key="16">
    <source>
        <dbReference type="EMBL" id="MBB6260624.1"/>
    </source>
</evidence>
<dbReference type="AlphaFoldDB" id="A0A841M4Z4"/>
<organism evidence="16 17">
    <name type="scientific">Paenochrobactrum gallinarii</name>
    <dbReference type="NCBI Taxonomy" id="643673"/>
    <lineage>
        <taxon>Bacteria</taxon>
        <taxon>Pseudomonadati</taxon>
        <taxon>Pseudomonadota</taxon>
        <taxon>Alphaproteobacteria</taxon>
        <taxon>Hyphomicrobiales</taxon>
        <taxon>Brucellaceae</taxon>
        <taxon>Paenochrobactrum</taxon>
    </lineage>
</organism>
<evidence type="ECO:0000256" key="3">
    <source>
        <dbReference type="ARBA" id="ARBA00011245"/>
    </source>
</evidence>
<keyword evidence="6 16" id="KW-0560">Oxidoreductase</keyword>
<feature type="domain" description="3-hydroxyacyl-CoA dehydrogenase NAD binding" evidence="15">
    <location>
        <begin position="296"/>
        <end position="469"/>
    </location>
</feature>
<dbReference type="Pfam" id="PF00378">
    <property type="entry name" value="ECH_1"/>
    <property type="match status" value="1"/>
</dbReference>
<dbReference type="SUPFAM" id="SSF48179">
    <property type="entry name" value="6-phosphogluconate dehydrogenase C-terminal domain-like"/>
    <property type="match status" value="2"/>
</dbReference>
<dbReference type="PANTHER" id="PTHR23309">
    <property type="entry name" value="3-HYDROXYACYL-COA DEHYROGENASE"/>
    <property type="match status" value="1"/>
</dbReference>
<comment type="pathway">
    <text evidence="2">Lipid metabolism; fatty acid beta-oxidation.</text>
</comment>
<dbReference type="InterPro" id="IPR029045">
    <property type="entry name" value="ClpP/crotonase-like_dom_sf"/>
</dbReference>
<protein>
    <submittedName>
        <fullName evidence="16">3-hydroxyacyl-CoA dehydrogenase</fullName>
        <ecNumber evidence="16">1.1.1.35</ecNumber>
    </submittedName>
</protein>
<dbReference type="EC" id="1.1.1.35" evidence="16"/>
<dbReference type="Proteomes" id="UP000555393">
    <property type="component" value="Unassembled WGS sequence"/>
</dbReference>
<keyword evidence="8" id="KW-0443">Lipid metabolism</keyword>
<evidence type="ECO:0000256" key="11">
    <source>
        <dbReference type="ARBA" id="ARBA00023239"/>
    </source>
</evidence>
<dbReference type="UniPathway" id="UPA00659"/>
<dbReference type="GO" id="GO:0003857">
    <property type="term" value="F:(3S)-3-hydroxyacyl-CoA dehydrogenase (NAD+) activity"/>
    <property type="evidence" value="ECO:0007669"/>
    <property type="project" value="UniProtKB-EC"/>
</dbReference>
<dbReference type="SUPFAM" id="SSF51735">
    <property type="entry name" value="NAD(P)-binding Rossmann-fold domains"/>
    <property type="match status" value="1"/>
</dbReference>
<evidence type="ECO:0000256" key="7">
    <source>
        <dbReference type="ARBA" id="ARBA00023027"/>
    </source>
</evidence>
<evidence type="ECO:0000256" key="9">
    <source>
        <dbReference type="ARBA" id="ARBA00023140"/>
    </source>
</evidence>
<evidence type="ECO:0000256" key="10">
    <source>
        <dbReference type="ARBA" id="ARBA00023235"/>
    </source>
</evidence>
<dbReference type="FunFam" id="3.40.50.720:FF:000009">
    <property type="entry name" value="Fatty oxidation complex, alpha subunit"/>
    <property type="match status" value="1"/>
</dbReference>
<dbReference type="GO" id="GO:0016853">
    <property type="term" value="F:isomerase activity"/>
    <property type="evidence" value="ECO:0007669"/>
    <property type="project" value="UniProtKB-KW"/>
</dbReference>
<dbReference type="Gene3D" id="3.40.50.720">
    <property type="entry name" value="NAD(P)-binding Rossmann-like Domain"/>
    <property type="match status" value="1"/>
</dbReference>
<dbReference type="GO" id="GO:0006635">
    <property type="term" value="P:fatty acid beta-oxidation"/>
    <property type="evidence" value="ECO:0007669"/>
    <property type="project" value="UniProtKB-UniPathway"/>
</dbReference>
<comment type="subunit">
    <text evidence="3">Monomer.</text>
</comment>
<evidence type="ECO:0000256" key="12">
    <source>
        <dbReference type="ARBA" id="ARBA00023268"/>
    </source>
</evidence>
<keyword evidence="9" id="KW-0576">Peroxisome</keyword>
<dbReference type="Pfam" id="PF00725">
    <property type="entry name" value="3HCDH"/>
    <property type="match status" value="1"/>
</dbReference>
<keyword evidence="4" id="KW-0276">Fatty acid metabolism</keyword>
<dbReference type="EMBL" id="JACIIU010000003">
    <property type="protein sequence ID" value="MBB6260624.1"/>
    <property type="molecule type" value="Genomic_DNA"/>
</dbReference>
<evidence type="ECO:0000256" key="6">
    <source>
        <dbReference type="ARBA" id="ARBA00023002"/>
    </source>
</evidence>
<dbReference type="Pfam" id="PF02737">
    <property type="entry name" value="3HCDH_N"/>
    <property type="match status" value="1"/>
</dbReference>
<dbReference type="Gene3D" id="3.90.226.10">
    <property type="entry name" value="2-enoyl-CoA Hydratase, Chain A, domain 1"/>
    <property type="match status" value="1"/>
</dbReference>
<keyword evidence="7" id="KW-0520">NAD</keyword>
<gene>
    <name evidence="16" type="ORF">FHS77_001158</name>
</gene>
<evidence type="ECO:0000256" key="5">
    <source>
        <dbReference type="ARBA" id="ARBA00022963"/>
    </source>
</evidence>
<evidence type="ECO:0000313" key="17">
    <source>
        <dbReference type="Proteomes" id="UP000555393"/>
    </source>
</evidence>
<dbReference type="InterPro" id="IPR006176">
    <property type="entry name" value="3-OHacyl-CoA_DH_NAD-bd"/>
</dbReference>
<dbReference type="InterPro" id="IPR008927">
    <property type="entry name" value="6-PGluconate_DH-like_C_sf"/>
</dbReference>
<reference evidence="16 17" key="1">
    <citation type="submission" date="2020-08" db="EMBL/GenBank/DDBJ databases">
        <title>Genomic Encyclopedia of Type Strains, Phase IV (KMG-IV): sequencing the most valuable type-strain genomes for metagenomic binning, comparative biology and taxonomic classification.</title>
        <authorList>
            <person name="Goeker M."/>
        </authorList>
    </citation>
    <scope>NUCLEOTIDE SEQUENCE [LARGE SCALE GENOMIC DNA]</scope>
    <source>
        <strain evidence="16 17">DSM 22336</strain>
    </source>
</reference>
<evidence type="ECO:0000256" key="8">
    <source>
        <dbReference type="ARBA" id="ARBA00023098"/>
    </source>
</evidence>
<evidence type="ECO:0000259" key="15">
    <source>
        <dbReference type="Pfam" id="PF02737"/>
    </source>
</evidence>
<feature type="domain" description="3-hydroxyacyl-CoA dehydrogenase C-terminal" evidence="14">
    <location>
        <begin position="475"/>
        <end position="568"/>
    </location>
</feature>
<sequence>MTSSHSSTQFSDTISAIVEDHVMLITINNPPVNAISASVRQGLMVALDWIETSDAVQGVVISGAGSTFVAGADIKEFGQPVTEPTLPQVTERLAGFNKTIIAAVNGAALGGGAEIAIACHGRVASGRSSFGMPEVKLGLVPGAGGTQRLPRLIAADLALDMIGTGRTLKSAESLEIQLIDELADEDTLITRAKNASLKPAAKRVTPHYDAQKFANIKTAILRKSRGQNAPLKAVELVELSQQLDLSQGLSQERQIFLQLRDSDEAKALRHVFFAERSAKKPAMLEGVSPKDIKILGVVGMGLMGSGIIVSALNAGYQVIGVEQTEEAALAGHQHILSILEKNLQSGRLNTDAFERQKKALTIAGSLESLGVADLVIEAVFDDFNVKVKLFQALDQIVRASAILATNTSYLNPNEIAAATLYPQRVIGMHFFSPAHIMRLVEVIHTQYSSLEAVASGFAVANKLKKLPILSGVVEGFIGNSIFSAYRREAEFLLEDGAYPHEIDAALEDYGFAMGLFAVYDMAGLEIAWAKRKREALNRDPQLRYVKIADQLCELGRFGQKSGLGWYQYVNGKREIDPVVTELIDAARREKNITPQSFTKEQIQQRLLQAMQTQGNLLMQNKIAASASDIDLVMINGYGFPAHKGGPMFAGGMLN</sequence>
<dbReference type="PANTHER" id="PTHR23309:SF49">
    <property type="entry name" value="PEROXISOMAL BIFUNCTIONAL ENZYME"/>
    <property type="match status" value="1"/>
</dbReference>
<keyword evidence="17" id="KW-1185">Reference proteome</keyword>
<keyword evidence="5" id="KW-0442">Lipid degradation</keyword>
<dbReference type="SUPFAM" id="SSF52096">
    <property type="entry name" value="ClpP/crotonase"/>
    <property type="match status" value="1"/>
</dbReference>
<evidence type="ECO:0000256" key="1">
    <source>
        <dbReference type="ARBA" id="ARBA00004275"/>
    </source>
</evidence>
<dbReference type="GO" id="GO:0070403">
    <property type="term" value="F:NAD+ binding"/>
    <property type="evidence" value="ECO:0007669"/>
    <property type="project" value="InterPro"/>
</dbReference>
<evidence type="ECO:0000256" key="4">
    <source>
        <dbReference type="ARBA" id="ARBA00022832"/>
    </source>
</evidence>
<dbReference type="RefSeq" id="WP_184221165.1">
    <property type="nucleotide sequence ID" value="NZ_JACIIU010000003.1"/>
</dbReference>
<proteinExistence type="predicted"/>
<keyword evidence="12" id="KW-0511">Multifunctional enzyme</keyword>
<dbReference type="GO" id="GO:0004300">
    <property type="term" value="F:enoyl-CoA hydratase activity"/>
    <property type="evidence" value="ECO:0007669"/>
    <property type="project" value="UniProtKB-ARBA"/>
</dbReference>